<keyword evidence="2" id="KW-1185">Reference proteome</keyword>
<protein>
    <submittedName>
        <fullName evidence="1">Uncharacterized protein</fullName>
    </submittedName>
</protein>
<dbReference type="STRING" id="754252.PFREUD_04150"/>
<evidence type="ECO:0000313" key="2">
    <source>
        <dbReference type="Proteomes" id="UP000000936"/>
    </source>
</evidence>
<evidence type="ECO:0000313" key="1">
    <source>
        <dbReference type="EMBL" id="CBL55950.1"/>
    </source>
</evidence>
<reference evidence="1 2" key="1">
    <citation type="journal article" date="2010" name="PLoS ONE">
        <title>The complete genome of Propionibacterium freudenreichii CIRM-BIA1, a hardy actinobacterium with food and probiotic applications.</title>
        <authorList>
            <person name="Falentin H."/>
            <person name="Deutsch S.M."/>
            <person name="Jan G."/>
            <person name="Loux V."/>
            <person name="Thierry A."/>
            <person name="Parayre S."/>
            <person name="Maillard M.B."/>
            <person name="Dherbecourt J."/>
            <person name="Cousin F.J."/>
            <person name="Jardin J."/>
            <person name="Siguier P."/>
            <person name="Couloux A."/>
            <person name="Barbe V."/>
            <person name="Vacherie B."/>
            <person name="Wincker P."/>
            <person name="Gibrat J.F."/>
            <person name="Gaillardin C."/>
            <person name="Lortal S."/>
        </authorList>
    </citation>
    <scope>NUCLEOTIDE SEQUENCE [LARGE SCALE GENOMIC DNA]</scope>
    <source>
        <strain evidence="2">ATCC 9614 / DSM 4902 / CIP 103027 / NCIMB 8099 / CIRM-BIA1</strain>
    </source>
</reference>
<accession>D7GIM8</accession>
<dbReference type="EMBL" id="FN806773">
    <property type="protein sequence ID" value="CBL55950.1"/>
    <property type="molecule type" value="Genomic_DNA"/>
</dbReference>
<dbReference type="Proteomes" id="UP000000936">
    <property type="component" value="Chromosome"/>
</dbReference>
<dbReference type="KEGG" id="pfr:PFREUD_04150"/>
<organism evidence="1 2">
    <name type="scientific">Propionibacterium freudenreichii subsp. shermanii (strain ATCC 9614 / DSM 4902 / CIP 103027 / NCIMB 8099 / CIRM-BIA1)</name>
    <dbReference type="NCBI Taxonomy" id="754252"/>
    <lineage>
        <taxon>Bacteria</taxon>
        <taxon>Bacillati</taxon>
        <taxon>Actinomycetota</taxon>
        <taxon>Actinomycetes</taxon>
        <taxon>Propionibacteriales</taxon>
        <taxon>Propionibacteriaceae</taxon>
        <taxon>Propionibacterium</taxon>
    </lineage>
</organism>
<name>D7GIM8_PROFC</name>
<proteinExistence type="predicted"/>
<dbReference type="HOGENOM" id="CLU_1553907_0_0_11"/>
<dbReference type="AlphaFoldDB" id="D7GIM8"/>
<sequence>MSARQAFPLDGDGVPAMCDRCGTVRGYGGRQEWFAFLKCVECHTRTRHAIVRGDRQDHAGLVLEAEEARARGQLAQLLRLREVWRRLGFTYSQEAEMPKPQEWGAGCVAGGWFKFSGQWRREVIVHPDTRVDEEARSLGFMLEFYTTQGFPAEKAYCWRPRPVSSDVGQVGA</sequence>
<gene>
    <name evidence="1" type="ordered locus">PFREUD_04150</name>
</gene>